<feature type="domain" description="F-box" evidence="1">
    <location>
        <begin position="2"/>
        <end position="48"/>
    </location>
</feature>
<dbReference type="KEGG" id="cput:CONPUDRAFT_163864"/>
<dbReference type="Gene3D" id="1.20.1280.50">
    <property type="match status" value="1"/>
</dbReference>
<dbReference type="GeneID" id="19205017"/>
<dbReference type="SUPFAM" id="SSF81383">
    <property type="entry name" value="F-box domain"/>
    <property type="match status" value="1"/>
</dbReference>
<sequence>MPSTLKELPFDVLLQLVAYLNVDDFIHLRQTSRQVRGITSSRDFWSALYKSSSLPRPFGPHHEQTKQVLEDTLIRSFKVHKNLFIAPKPPRSRTYDLGREKGLVMGTRWAFTINSARTQIICRDIDSEDHGAVVVREMEEGSDFKFWTMHYFSSVTHRGKNVSLLLLEQRVKNHDPLLAVVGSPIKLDVLRVLEPDTAGAGVRFEEVYQQSSVVTNAMHTPNFCASFAPHALVTQWKYGPSEAFVWNIDNLGVGPRAVRHRAPEPYQPPSSLCCKTHLITLVFSVPDRGTIVEAAPLQDVFDNTAQRAPRPTSTGIIQDRLFRKVEVLRDSAVNRETGTIEIILTGDEDGLTCKFVVIRLTIPQGTAGDGSQENIHVDAQELIPLPFEAEGILYNSAWNGSMRLAYSLKDTERADDDIQDDDANWHYPASWPPSRTRLGIIEVVYDDEAREGRHITAPDVPLPEDVRDKFDGERSRAFLNFFEDDAGSGRLSYVFAVGRNTSMTYRLGVLDFA</sequence>
<gene>
    <name evidence="2" type="ORF">CONPUDRAFT_163864</name>
</gene>
<dbReference type="InterPro" id="IPR036047">
    <property type="entry name" value="F-box-like_dom_sf"/>
</dbReference>
<dbReference type="OrthoDB" id="3019905at2759"/>
<protein>
    <recommendedName>
        <fullName evidence="1">F-box domain-containing protein</fullName>
    </recommendedName>
</protein>
<accession>A0A5M3MW22</accession>
<proteinExistence type="predicted"/>
<comment type="caution">
    <text evidence="2">The sequence shown here is derived from an EMBL/GenBank/DDBJ whole genome shotgun (WGS) entry which is preliminary data.</text>
</comment>
<dbReference type="PROSITE" id="PS50181">
    <property type="entry name" value="FBOX"/>
    <property type="match status" value="1"/>
</dbReference>
<dbReference type="SMART" id="SM00256">
    <property type="entry name" value="FBOX"/>
    <property type="match status" value="1"/>
</dbReference>
<organism evidence="2 3">
    <name type="scientific">Coniophora puteana (strain RWD-64-598)</name>
    <name type="common">Brown rot fungus</name>
    <dbReference type="NCBI Taxonomy" id="741705"/>
    <lineage>
        <taxon>Eukaryota</taxon>
        <taxon>Fungi</taxon>
        <taxon>Dikarya</taxon>
        <taxon>Basidiomycota</taxon>
        <taxon>Agaricomycotina</taxon>
        <taxon>Agaricomycetes</taxon>
        <taxon>Agaricomycetidae</taxon>
        <taxon>Boletales</taxon>
        <taxon>Coniophorineae</taxon>
        <taxon>Coniophoraceae</taxon>
        <taxon>Coniophora</taxon>
    </lineage>
</organism>
<dbReference type="Pfam" id="PF00646">
    <property type="entry name" value="F-box"/>
    <property type="match status" value="1"/>
</dbReference>
<dbReference type="InterPro" id="IPR001810">
    <property type="entry name" value="F-box_dom"/>
</dbReference>
<evidence type="ECO:0000313" key="3">
    <source>
        <dbReference type="Proteomes" id="UP000053558"/>
    </source>
</evidence>
<keyword evidence="3" id="KW-1185">Reference proteome</keyword>
<name>A0A5M3MW22_CONPW</name>
<dbReference type="Proteomes" id="UP000053558">
    <property type="component" value="Unassembled WGS sequence"/>
</dbReference>
<dbReference type="RefSeq" id="XP_007766760.1">
    <property type="nucleotide sequence ID" value="XM_007768570.1"/>
</dbReference>
<dbReference type="AlphaFoldDB" id="A0A5M3MW22"/>
<reference evidence="3" key="1">
    <citation type="journal article" date="2012" name="Science">
        <title>The Paleozoic origin of enzymatic lignin decomposition reconstructed from 31 fungal genomes.</title>
        <authorList>
            <person name="Floudas D."/>
            <person name="Binder M."/>
            <person name="Riley R."/>
            <person name="Barry K."/>
            <person name="Blanchette R.A."/>
            <person name="Henrissat B."/>
            <person name="Martinez A.T."/>
            <person name="Otillar R."/>
            <person name="Spatafora J.W."/>
            <person name="Yadav J.S."/>
            <person name="Aerts A."/>
            <person name="Benoit I."/>
            <person name="Boyd A."/>
            <person name="Carlson A."/>
            <person name="Copeland A."/>
            <person name="Coutinho P.M."/>
            <person name="de Vries R.P."/>
            <person name="Ferreira P."/>
            <person name="Findley K."/>
            <person name="Foster B."/>
            <person name="Gaskell J."/>
            <person name="Glotzer D."/>
            <person name="Gorecki P."/>
            <person name="Heitman J."/>
            <person name="Hesse C."/>
            <person name="Hori C."/>
            <person name="Igarashi K."/>
            <person name="Jurgens J.A."/>
            <person name="Kallen N."/>
            <person name="Kersten P."/>
            <person name="Kohler A."/>
            <person name="Kuees U."/>
            <person name="Kumar T.K.A."/>
            <person name="Kuo A."/>
            <person name="LaButti K."/>
            <person name="Larrondo L.F."/>
            <person name="Lindquist E."/>
            <person name="Ling A."/>
            <person name="Lombard V."/>
            <person name="Lucas S."/>
            <person name="Lundell T."/>
            <person name="Martin R."/>
            <person name="McLaughlin D.J."/>
            <person name="Morgenstern I."/>
            <person name="Morin E."/>
            <person name="Murat C."/>
            <person name="Nagy L.G."/>
            <person name="Nolan M."/>
            <person name="Ohm R.A."/>
            <person name="Patyshakuliyeva A."/>
            <person name="Rokas A."/>
            <person name="Ruiz-Duenas F.J."/>
            <person name="Sabat G."/>
            <person name="Salamov A."/>
            <person name="Samejima M."/>
            <person name="Schmutz J."/>
            <person name="Slot J.C."/>
            <person name="St John F."/>
            <person name="Stenlid J."/>
            <person name="Sun H."/>
            <person name="Sun S."/>
            <person name="Syed K."/>
            <person name="Tsang A."/>
            <person name="Wiebenga A."/>
            <person name="Young D."/>
            <person name="Pisabarro A."/>
            <person name="Eastwood D.C."/>
            <person name="Martin F."/>
            <person name="Cullen D."/>
            <person name="Grigoriev I.V."/>
            <person name="Hibbett D.S."/>
        </authorList>
    </citation>
    <scope>NUCLEOTIDE SEQUENCE [LARGE SCALE GENOMIC DNA]</scope>
    <source>
        <strain evidence="3">RWD-64-598 SS2</strain>
    </source>
</reference>
<evidence type="ECO:0000259" key="1">
    <source>
        <dbReference type="PROSITE" id="PS50181"/>
    </source>
</evidence>
<evidence type="ECO:0000313" key="2">
    <source>
        <dbReference type="EMBL" id="EIW82791.1"/>
    </source>
</evidence>
<dbReference type="EMBL" id="JH711576">
    <property type="protein sequence ID" value="EIW82791.1"/>
    <property type="molecule type" value="Genomic_DNA"/>
</dbReference>